<dbReference type="Gene3D" id="1.20.1070.10">
    <property type="entry name" value="Rhodopsin 7-helix transmembrane proteins"/>
    <property type="match status" value="1"/>
</dbReference>
<evidence type="ECO:0000256" key="3">
    <source>
        <dbReference type="ARBA" id="ARBA00022989"/>
    </source>
</evidence>
<keyword evidence="4 5" id="KW-0472">Membrane</keyword>
<comment type="subcellular location">
    <subcellularLocation>
        <location evidence="1">Membrane</location>
    </subcellularLocation>
</comment>
<feature type="transmembrane region" description="Helical" evidence="5">
    <location>
        <begin position="12"/>
        <end position="36"/>
    </location>
</feature>
<evidence type="ECO:0000259" key="6">
    <source>
        <dbReference type="PROSITE" id="PS50262"/>
    </source>
</evidence>
<protein>
    <submittedName>
        <fullName evidence="8">G-protein coupled receptors family 1 profile domain-containing protein</fullName>
    </submittedName>
</protein>
<evidence type="ECO:0000256" key="1">
    <source>
        <dbReference type="ARBA" id="ARBA00004370"/>
    </source>
</evidence>
<dbReference type="WBParaSite" id="PSAMB.scaffold295size58621.g4454.t1">
    <property type="protein sequence ID" value="PSAMB.scaffold295size58621.g4454.t1"/>
    <property type="gene ID" value="PSAMB.scaffold295size58621.g4454"/>
</dbReference>
<dbReference type="GO" id="GO:0016020">
    <property type="term" value="C:membrane"/>
    <property type="evidence" value="ECO:0007669"/>
    <property type="project" value="UniProtKB-SubCell"/>
</dbReference>
<name>A0A914W3P0_9BILA</name>
<dbReference type="InterPro" id="IPR047130">
    <property type="entry name" value="7TM_GPCR_Srsx_nematod"/>
</dbReference>
<dbReference type="InterPro" id="IPR017452">
    <property type="entry name" value="GPCR_Rhodpsn_7TM"/>
</dbReference>
<proteinExistence type="predicted"/>
<evidence type="ECO:0000313" key="8">
    <source>
        <dbReference type="WBParaSite" id="PSAMB.scaffold295size58621.g4454.t1"/>
    </source>
</evidence>
<dbReference type="Proteomes" id="UP000887566">
    <property type="component" value="Unplaced"/>
</dbReference>
<keyword evidence="7" id="KW-1185">Reference proteome</keyword>
<feature type="transmembrane region" description="Helical" evidence="5">
    <location>
        <begin position="48"/>
        <end position="72"/>
    </location>
</feature>
<feature type="domain" description="G-protein coupled receptors family 1 profile" evidence="6">
    <location>
        <begin position="26"/>
        <end position="178"/>
    </location>
</feature>
<dbReference type="AlphaFoldDB" id="A0A914W3P0"/>
<evidence type="ECO:0000256" key="5">
    <source>
        <dbReference type="SAM" id="Phobius"/>
    </source>
</evidence>
<organism evidence="7 8">
    <name type="scientific">Plectus sambesii</name>
    <dbReference type="NCBI Taxonomy" id="2011161"/>
    <lineage>
        <taxon>Eukaryota</taxon>
        <taxon>Metazoa</taxon>
        <taxon>Ecdysozoa</taxon>
        <taxon>Nematoda</taxon>
        <taxon>Chromadorea</taxon>
        <taxon>Plectida</taxon>
        <taxon>Plectina</taxon>
        <taxon>Plectoidea</taxon>
        <taxon>Plectidae</taxon>
        <taxon>Plectus</taxon>
    </lineage>
</organism>
<feature type="transmembrane region" description="Helical" evidence="5">
    <location>
        <begin position="133"/>
        <end position="158"/>
    </location>
</feature>
<dbReference type="PROSITE" id="PS00237">
    <property type="entry name" value="G_PROTEIN_RECEP_F1_1"/>
    <property type="match status" value="1"/>
</dbReference>
<evidence type="ECO:0000256" key="4">
    <source>
        <dbReference type="ARBA" id="ARBA00023136"/>
    </source>
</evidence>
<dbReference type="GO" id="GO:0004930">
    <property type="term" value="F:G protein-coupled receptor activity"/>
    <property type="evidence" value="ECO:0007669"/>
    <property type="project" value="InterPro"/>
</dbReference>
<feature type="transmembrane region" description="Helical" evidence="5">
    <location>
        <begin position="92"/>
        <end position="112"/>
    </location>
</feature>
<evidence type="ECO:0000256" key="2">
    <source>
        <dbReference type="ARBA" id="ARBA00022692"/>
    </source>
</evidence>
<keyword evidence="3 5" id="KW-1133">Transmembrane helix</keyword>
<dbReference type="PANTHER" id="PTHR23360">
    <property type="entry name" value="G-PROTEIN COUPLED RECEPTORS FAMILY 1 PROFILE DOMAIN-CONTAINING PROTEIN-RELATED"/>
    <property type="match status" value="1"/>
</dbReference>
<dbReference type="PROSITE" id="PS50262">
    <property type="entry name" value="G_PROTEIN_RECEP_F1_2"/>
    <property type="match status" value="1"/>
</dbReference>
<sequence length="178" mass="19145">MNKSVSAYDYAINAAAGGQGLVICVGNGLLLATITTETSLRSRKEMRIIAGLAVADLFVGGGALSLGVYRLVMLSVGYSNRRIFTAWDCVKLPPTVSVYIGAQLAVVMNFVVSVDRYLAVAKPTLYRSLGHGYTRLMLGIAGIYAIVTLTVLMLSTYFSETLVPNYTVLCTGWVLSTW</sequence>
<keyword evidence="2 5" id="KW-0812">Transmembrane</keyword>
<dbReference type="InterPro" id="IPR000276">
    <property type="entry name" value="GPCR_Rhodpsn"/>
</dbReference>
<reference evidence="8" key="1">
    <citation type="submission" date="2022-11" db="UniProtKB">
        <authorList>
            <consortium name="WormBaseParasite"/>
        </authorList>
    </citation>
    <scope>IDENTIFICATION</scope>
</reference>
<accession>A0A914W3P0</accession>
<dbReference type="Pfam" id="PF00001">
    <property type="entry name" value="7tm_1"/>
    <property type="match status" value="1"/>
</dbReference>
<dbReference type="SUPFAM" id="SSF81321">
    <property type="entry name" value="Family A G protein-coupled receptor-like"/>
    <property type="match status" value="1"/>
</dbReference>
<evidence type="ECO:0000313" key="7">
    <source>
        <dbReference type="Proteomes" id="UP000887566"/>
    </source>
</evidence>